<evidence type="ECO:0000256" key="3">
    <source>
        <dbReference type="ARBA" id="ARBA00023004"/>
    </source>
</evidence>
<sequence length="329" mass="36267">MTNSLLHSQRFAHLSDVHLPPEFHIPPHAMLGKRGLSVMSWRRRRARFYRRETADAVVTDLAGFAPDIIADTGDLTNFGLPKEFANGAAWLQKMPAPTVVVPGNHDAMSWGARSQALAAWSRWSAPHINDFPFVRQVGHLAIIGVCSAIASPPFMACGRVGTGQLERLQRVLEATRDSCRIVLIHHPVIPGMVAWRKSLLGWRRVAEVLQSAGAELVLHGHAHCAATHTVPGTTIPLIGSPSASLRSEKEESEAGWNAFTIANERDYWRIELTRRRITAEGTFQDAGCICWLRPKPVVPDNIPARLPRHDGLRLGLRAGNSRMEAVTNA</sequence>
<proteinExistence type="inferred from homology"/>
<dbReference type="PANTHER" id="PTHR42988">
    <property type="entry name" value="PHOSPHOHYDROLASE"/>
    <property type="match status" value="1"/>
</dbReference>
<dbReference type="EMBL" id="WOSY01000014">
    <property type="protein sequence ID" value="NHN89581.1"/>
    <property type="molecule type" value="Genomic_DNA"/>
</dbReference>
<gene>
    <name evidence="6" type="ORF">GOB81_13255</name>
</gene>
<dbReference type="InterPro" id="IPR050884">
    <property type="entry name" value="CNP_phosphodiesterase-III"/>
</dbReference>
<dbReference type="SUPFAM" id="SSF56300">
    <property type="entry name" value="Metallo-dependent phosphatases"/>
    <property type="match status" value="1"/>
</dbReference>
<evidence type="ECO:0000259" key="5">
    <source>
        <dbReference type="Pfam" id="PF00149"/>
    </source>
</evidence>
<evidence type="ECO:0000256" key="2">
    <source>
        <dbReference type="ARBA" id="ARBA00022801"/>
    </source>
</evidence>
<reference evidence="6 7" key="1">
    <citation type="journal article" date="2020" name="Int. J. Syst. Evol. Microbiol.">
        <title>Novel acetic acid bacteria from cider fermentations: Acetobacter conturbans sp. nov. and Acetobacter fallax sp. nov.</title>
        <authorList>
            <person name="Sombolestani A.S."/>
            <person name="Cleenwerck I."/>
            <person name="Cnockaert M."/>
            <person name="Borremans W."/>
            <person name="Wieme A.D."/>
            <person name="De Vuyst L."/>
            <person name="Vandamme P."/>
        </authorList>
    </citation>
    <scope>NUCLEOTIDE SEQUENCE [LARGE SCALE GENOMIC DNA]</scope>
    <source>
        <strain evidence="6 7">LMG 1627</strain>
    </source>
</reference>
<organism evidence="6 7">
    <name type="scientific">Acetobacter conturbans</name>
    <dbReference type="NCBI Taxonomy" id="1737472"/>
    <lineage>
        <taxon>Bacteria</taxon>
        <taxon>Pseudomonadati</taxon>
        <taxon>Pseudomonadota</taxon>
        <taxon>Alphaproteobacteria</taxon>
        <taxon>Acetobacterales</taxon>
        <taxon>Acetobacteraceae</taxon>
        <taxon>Acetobacter</taxon>
    </lineage>
</organism>
<dbReference type="InterPro" id="IPR004843">
    <property type="entry name" value="Calcineurin-like_PHP"/>
</dbReference>
<feature type="domain" description="Calcineurin-like phosphoesterase" evidence="5">
    <location>
        <begin position="10"/>
        <end position="224"/>
    </location>
</feature>
<keyword evidence="3" id="KW-0408">Iron</keyword>
<keyword evidence="1" id="KW-0479">Metal-binding</keyword>
<evidence type="ECO:0000256" key="1">
    <source>
        <dbReference type="ARBA" id="ARBA00022723"/>
    </source>
</evidence>
<evidence type="ECO:0000256" key="4">
    <source>
        <dbReference type="ARBA" id="ARBA00025742"/>
    </source>
</evidence>
<evidence type="ECO:0000313" key="7">
    <source>
        <dbReference type="Proteomes" id="UP000631653"/>
    </source>
</evidence>
<dbReference type="RefSeq" id="WP_173570913.1">
    <property type="nucleotide sequence ID" value="NZ_WOSY01000014.1"/>
</dbReference>
<comment type="caution">
    <text evidence="6">The sequence shown here is derived from an EMBL/GenBank/DDBJ whole genome shotgun (WGS) entry which is preliminary data.</text>
</comment>
<dbReference type="Pfam" id="PF00149">
    <property type="entry name" value="Metallophos"/>
    <property type="match status" value="1"/>
</dbReference>
<comment type="similarity">
    <text evidence="4">Belongs to the cyclic nucleotide phosphodiesterase class-III family.</text>
</comment>
<protein>
    <submittedName>
        <fullName evidence="6">Metallophosphoesterase</fullName>
    </submittedName>
</protein>
<dbReference type="Proteomes" id="UP000631653">
    <property type="component" value="Unassembled WGS sequence"/>
</dbReference>
<keyword evidence="2" id="KW-0378">Hydrolase</keyword>
<keyword evidence="7" id="KW-1185">Reference proteome</keyword>
<accession>A0ABX0K1G8</accession>
<dbReference type="PANTHER" id="PTHR42988:SF2">
    <property type="entry name" value="CYCLIC NUCLEOTIDE PHOSPHODIESTERASE CBUA0032-RELATED"/>
    <property type="match status" value="1"/>
</dbReference>
<evidence type="ECO:0000313" key="6">
    <source>
        <dbReference type="EMBL" id="NHN89581.1"/>
    </source>
</evidence>
<dbReference type="Gene3D" id="3.60.21.10">
    <property type="match status" value="1"/>
</dbReference>
<dbReference type="InterPro" id="IPR029052">
    <property type="entry name" value="Metallo-depent_PP-like"/>
</dbReference>
<name>A0ABX0K1G8_9PROT</name>